<dbReference type="Gramene" id="mRNA:HanXRQr2_Chr04g0162511">
    <property type="protein sequence ID" value="mRNA:HanXRQr2_Chr04g0162511"/>
    <property type="gene ID" value="HanXRQr2_Chr04g0162511"/>
</dbReference>
<dbReference type="SMART" id="SM00239">
    <property type="entry name" value="C2"/>
    <property type="match status" value="3"/>
</dbReference>
<dbReference type="FunFam" id="2.60.40.150:FF:000128">
    <property type="entry name" value="C2 domain-containing protein"/>
    <property type="match status" value="1"/>
</dbReference>
<keyword evidence="3 8" id="KW-0812">Transmembrane</keyword>
<feature type="transmembrane region" description="Helical" evidence="8">
    <location>
        <begin position="643"/>
        <end position="660"/>
    </location>
</feature>
<comment type="similarity">
    <text evidence="2">Belongs to the MCTP family.</text>
</comment>
<dbReference type="PANTHER" id="PTHR31425:SF50">
    <property type="entry name" value="FT-INTERACTING PROTEIN 3-RELATED"/>
    <property type="match status" value="1"/>
</dbReference>
<dbReference type="OMA" id="HRPVNSK"/>
<evidence type="ECO:0000256" key="7">
    <source>
        <dbReference type="ARBA" id="ARBA00023136"/>
    </source>
</evidence>
<evidence type="ECO:0000313" key="10">
    <source>
        <dbReference type="EMBL" id="KAF5809865.1"/>
    </source>
</evidence>
<dbReference type="InterPro" id="IPR047255">
    <property type="entry name" value="C2D_MCTP_PRT_plant"/>
</dbReference>
<dbReference type="AlphaFoldDB" id="A0A251SCC0"/>
<dbReference type="InterPro" id="IPR047259">
    <property type="entry name" value="QUIRKY-like"/>
</dbReference>
<evidence type="ECO:0000313" key="11">
    <source>
        <dbReference type="EMBL" id="OTF96181.1"/>
    </source>
</evidence>
<dbReference type="FunCoup" id="A0A251SCC0">
    <property type="interactions" value="1796"/>
</dbReference>
<dbReference type="Proteomes" id="UP000215914">
    <property type="component" value="Chromosome 15"/>
</dbReference>
<dbReference type="FunFam" id="2.60.40.150:FF:000119">
    <property type="entry name" value="C2 domain-containing protein"/>
    <property type="match status" value="1"/>
</dbReference>
<dbReference type="Gene3D" id="2.60.40.150">
    <property type="entry name" value="C2 domain"/>
    <property type="match status" value="3"/>
</dbReference>
<evidence type="ECO:0000256" key="1">
    <source>
        <dbReference type="ARBA" id="ARBA00004141"/>
    </source>
</evidence>
<dbReference type="GO" id="GO:0016757">
    <property type="term" value="F:glycosyltransferase activity"/>
    <property type="evidence" value="ECO:0007669"/>
    <property type="project" value="UniProtKB-KW"/>
</dbReference>
<dbReference type="Pfam" id="PF08372">
    <property type="entry name" value="PRT_C"/>
    <property type="match status" value="1"/>
</dbReference>
<name>A0A251SCC0_HELAN</name>
<protein>
    <submittedName>
        <fullName evidence="10">C2 domain, phosphoribosyltransferase, C2 domain superfamily</fullName>
    </submittedName>
</protein>
<dbReference type="CDD" id="cd08378">
    <property type="entry name" value="C2B_MCTP_PRT_plant"/>
    <property type="match status" value="1"/>
</dbReference>
<dbReference type="Pfam" id="PF00168">
    <property type="entry name" value="C2"/>
    <property type="match status" value="3"/>
</dbReference>
<keyword evidence="10" id="KW-0808">Transferase</keyword>
<organism evidence="11 12">
    <name type="scientific">Helianthus annuus</name>
    <name type="common">Common sunflower</name>
    <dbReference type="NCBI Taxonomy" id="4232"/>
    <lineage>
        <taxon>Eukaryota</taxon>
        <taxon>Viridiplantae</taxon>
        <taxon>Streptophyta</taxon>
        <taxon>Embryophyta</taxon>
        <taxon>Tracheophyta</taxon>
        <taxon>Spermatophyta</taxon>
        <taxon>Magnoliopsida</taxon>
        <taxon>eudicotyledons</taxon>
        <taxon>Gunneridae</taxon>
        <taxon>Pentapetalae</taxon>
        <taxon>asterids</taxon>
        <taxon>campanulids</taxon>
        <taxon>Asterales</taxon>
        <taxon>Asteraceae</taxon>
        <taxon>Asteroideae</taxon>
        <taxon>Heliantheae alliance</taxon>
        <taxon>Heliantheae</taxon>
        <taxon>Helianthus</taxon>
    </lineage>
</organism>
<dbReference type="InterPro" id="IPR035892">
    <property type="entry name" value="C2_domain_sf"/>
</dbReference>
<feature type="domain" description="C2" evidence="9">
    <location>
        <begin position="93"/>
        <end position="213"/>
    </location>
</feature>
<proteinExistence type="inferred from homology"/>
<keyword evidence="4" id="KW-0677">Repeat</keyword>
<dbReference type="PROSITE" id="PS50004">
    <property type="entry name" value="C2"/>
    <property type="match status" value="3"/>
</dbReference>
<dbReference type="InterPro" id="IPR047257">
    <property type="entry name" value="C2B_MCTP_PRT_plant"/>
</dbReference>
<evidence type="ECO:0000259" key="9">
    <source>
        <dbReference type="PROSITE" id="PS50004"/>
    </source>
</evidence>
<dbReference type="CDD" id="cd04019">
    <property type="entry name" value="C2C_MCTP_PRT_plant"/>
    <property type="match status" value="1"/>
</dbReference>
<evidence type="ECO:0000256" key="4">
    <source>
        <dbReference type="ARBA" id="ARBA00022737"/>
    </source>
</evidence>
<accession>A0A251SCC0</accession>
<sequence length="845" mass="97247">MTQLCPGQTSPPRQHQYKHTLSLSKQSPSNLFPVFTYLKSDFHFSKFLSTNKQSIHIFHESSPPLPLSLKMMQKPPHEDFSLKETKPHLGGVKVTGDKLTSTYDLVEQMQYVYVRVVKARELPSKDITGSCDPYTEVRLGNYKGVTRHFEKKTNPEWNQVFAFSKERVQASVLEVTVKDKDVVKDDFIGRVLFDLNEVPKRVPPDSPLAPQWYRLEERKGEKLKGELMLAVWWGTQADEAFAESWHSDAATVSFADGVANIRSKVYLSPKLWYLRVNIIEAQDLIPTDKTRFPEVYVKAELGNQHLRTRISMNKSINPMWNEDLMFVAAEPFEEPLILSVEDRVAPNKDEALGKCVIPLQYVERRLDHKAINTRWFNLEKHAVVEGEKKKEVKFASRVHMRICLEGGYHVLDESTHYSSDLRPTAKQLWKSSIGVLEVGILSAHGLTPMKTKDGRATTDAYCVAKYGNKWIRTRTIVDSFAPKWNEQYTWEVFDPCTVVTIGVFDNCHLHGGDKAGGAKDSRIGKVRVRLSTLETDRVYTHSYPLLVLHPTGVKKMGEIHLAVRFTCSRLLNMMHMYSHPLLPKMHYVHPLTVAQLDSLRHQATQIVSMRLARAEPPLRKEVVEYMLDVGSHMWSMRRSKANFFRIMGVFGGLIAIGKWFDQICNWKNPITTVLIHILFLILVLYPELILPTVFLYLFLIGIWYYKWRPRNPPHMDTRLSCADNAHPDELDEEFDTFPTSRPPDLVRMRYDRLRSIAGRIQTVVGDLATQGERFQSLLSWRDPRATALFLIFCLVAAVVLYVTPFQVVTLITGFYVLRHPKFRHKLPGVPLNFFRRLPAKTDSML</sequence>
<evidence type="ECO:0000256" key="5">
    <source>
        <dbReference type="ARBA" id="ARBA00022837"/>
    </source>
</evidence>
<dbReference type="GO" id="GO:0016020">
    <property type="term" value="C:membrane"/>
    <property type="evidence" value="ECO:0007669"/>
    <property type="project" value="UniProtKB-SubCell"/>
</dbReference>
<dbReference type="InterPro" id="IPR000008">
    <property type="entry name" value="C2_dom"/>
</dbReference>
<dbReference type="InParanoid" id="A0A251SCC0"/>
<feature type="domain" description="C2" evidence="9">
    <location>
        <begin position="255"/>
        <end position="376"/>
    </location>
</feature>
<feature type="transmembrane region" description="Helical" evidence="8">
    <location>
        <begin position="787"/>
        <end position="817"/>
    </location>
</feature>
<dbReference type="FunFam" id="2.60.40.150:FF:000090">
    <property type="entry name" value="C2 domain-containing protein"/>
    <property type="match status" value="1"/>
</dbReference>
<gene>
    <name evidence="11" type="ORF">HannXRQ_Chr15g0491261</name>
    <name evidence="10" type="ORF">HanXRQr2_Chr04g0162511</name>
</gene>
<dbReference type="STRING" id="4232.A0A251SCC0"/>
<keyword evidence="7 8" id="KW-0472">Membrane</keyword>
<dbReference type="InterPro" id="IPR047258">
    <property type="entry name" value="C2C_MCTP_PRT_plant"/>
</dbReference>
<evidence type="ECO:0000256" key="3">
    <source>
        <dbReference type="ARBA" id="ARBA00022692"/>
    </source>
</evidence>
<dbReference type="EMBL" id="CM007904">
    <property type="protein sequence ID" value="OTF96181.1"/>
    <property type="molecule type" value="Genomic_DNA"/>
</dbReference>
<evidence type="ECO:0000256" key="2">
    <source>
        <dbReference type="ARBA" id="ARBA00007923"/>
    </source>
</evidence>
<reference evidence="11" key="2">
    <citation type="submission" date="2017-02" db="EMBL/GenBank/DDBJ databases">
        <title>Sunflower complete genome.</title>
        <authorList>
            <person name="Langlade N."/>
            <person name="Munos S."/>
        </authorList>
    </citation>
    <scope>NUCLEOTIDE SEQUENCE [LARGE SCALE GENOMIC DNA]</scope>
    <source>
        <tissue evidence="11">Leaves</tissue>
    </source>
</reference>
<evidence type="ECO:0000256" key="6">
    <source>
        <dbReference type="ARBA" id="ARBA00022989"/>
    </source>
</evidence>
<dbReference type="PANTHER" id="PTHR31425">
    <property type="entry name" value="PHOSPHORIBOSYLANTHRANILATE TRANSFERASE ISOFORM 1"/>
    <property type="match status" value="1"/>
</dbReference>
<dbReference type="InterPro" id="IPR013583">
    <property type="entry name" value="MCTP_C"/>
</dbReference>
<comment type="subcellular location">
    <subcellularLocation>
        <location evidence="1">Membrane</location>
        <topology evidence="1">Multi-pass membrane protein</topology>
    </subcellularLocation>
</comment>
<keyword evidence="10" id="KW-0328">Glycosyltransferase</keyword>
<dbReference type="CDD" id="cd08379">
    <property type="entry name" value="C2D_MCTP_PRT_plant"/>
    <property type="match status" value="1"/>
</dbReference>
<reference evidence="10" key="3">
    <citation type="submission" date="2020-06" db="EMBL/GenBank/DDBJ databases">
        <title>Helianthus annuus Genome sequencing and assembly Release 2.</title>
        <authorList>
            <person name="Gouzy J."/>
            <person name="Langlade N."/>
            <person name="Munos S."/>
        </authorList>
    </citation>
    <scope>NUCLEOTIDE SEQUENCE</scope>
    <source>
        <tissue evidence="10">Leaves</tissue>
    </source>
</reference>
<dbReference type="SUPFAM" id="SSF49562">
    <property type="entry name" value="C2 domain (Calcium/lipid-binding domain, CaLB)"/>
    <property type="match status" value="3"/>
</dbReference>
<feature type="domain" description="C2" evidence="9">
    <location>
        <begin position="417"/>
        <end position="543"/>
    </location>
</feature>
<keyword evidence="6 8" id="KW-1133">Transmembrane helix</keyword>
<evidence type="ECO:0000256" key="8">
    <source>
        <dbReference type="SAM" id="Phobius"/>
    </source>
</evidence>
<keyword evidence="12" id="KW-1185">Reference proteome</keyword>
<reference evidence="10 12" key="1">
    <citation type="journal article" date="2017" name="Nature">
        <title>The sunflower genome provides insights into oil metabolism, flowering and Asterid evolution.</title>
        <authorList>
            <person name="Badouin H."/>
            <person name="Gouzy J."/>
            <person name="Grassa C.J."/>
            <person name="Murat F."/>
            <person name="Staton S.E."/>
            <person name="Cottret L."/>
            <person name="Lelandais-Briere C."/>
            <person name="Owens G.L."/>
            <person name="Carrere S."/>
            <person name="Mayjonade B."/>
            <person name="Legrand L."/>
            <person name="Gill N."/>
            <person name="Kane N.C."/>
            <person name="Bowers J.E."/>
            <person name="Hubner S."/>
            <person name="Bellec A."/>
            <person name="Berard A."/>
            <person name="Berges H."/>
            <person name="Blanchet N."/>
            <person name="Boniface M.C."/>
            <person name="Brunel D."/>
            <person name="Catrice O."/>
            <person name="Chaidir N."/>
            <person name="Claudel C."/>
            <person name="Donnadieu C."/>
            <person name="Faraut T."/>
            <person name="Fievet G."/>
            <person name="Helmstetter N."/>
            <person name="King M."/>
            <person name="Knapp S.J."/>
            <person name="Lai Z."/>
            <person name="Le Paslier M.C."/>
            <person name="Lippi Y."/>
            <person name="Lorenzon L."/>
            <person name="Mandel J.R."/>
            <person name="Marage G."/>
            <person name="Marchand G."/>
            <person name="Marquand E."/>
            <person name="Bret-Mestries E."/>
            <person name="Morien E."/>
            <person name="Nambeesan S."/>
            <person name="Nguyen T."/>
            <person name="Pegot-Espagnet P."/>
            <person name="Pouilly N."/>
            <person name="Raftis F."/>
            <person name="Sallet E."/>
            <person name="Schiex T."/>
            <person name="Thomas J."/>
            <person name="Vandecasteele C."/>
            <person name="Vares D."/>
            <person name="Vear F."/>
            <person name="Vautrin S."/>
            <person name="Crespi M."/>
            <person name="Mangin B."/>
            <person name="Burke J.M."/>
            <person name="Salse J."/>
            <person name="Munos S."/>
            <person name="Vincourt P."/>
            <person name="Rieseberg L.H."/>
            <person name="Langlade N.B."/>
        </authorList>
    </citation>
    <scope>NUCLEOTIDE SEQUENCE [LARGE SCALE GENOMIC DNA]</scope>
    <source>
        <strain evidence="12">cv. SF193</strain>
        <tissue evidence="10">Leaves</tissue>
    </source>
</reference>
<keyword evidence="5" id="KW-0106">Calcium</keyword>
<feature type="transmembrane region" description="Helical" evidence="8">
    <location>
        <begin position="672"/>
        <end position="705"/>
    </location>
</feature>
<dbReference type="EMBL" id="MNCJ02000319">
    <property type="protein sequence ID" value="KAF5809865.1"/>
    <property type="molecule type" value="Genomic_DNA"/>
</dbReference>
<evidence type="ECO:0000313" key="12">
    <source>
        <dbReference type="Proteomes" id="UP000215914"/>
    </source>
</evidence>